<dbReference type="Gene3D" id="3.20.20.80">
    <property type="entry name" value="Glycosidases"/>
    <property type="match status" value="1"/>
</dbReference>
<evidence type="ECO:0000256" key="4">
    <source>
        <dbReference type="ARBA" id="ARBA00022729"/>
    </source>
</evidence>
<feature type="region of interest" description="Disordered" evidence="8">
    <location>
        <begin position="167"/>
        <end position="190"/>
    </location>
</feature>
<organism evidence="11 12">
    <name type="scientific">Ceratocystis lukuohia</name>
    <dbReference type="NCBI Taxonomy" id="2019550"/>
    <lineage>
        <taxon>Eukaryota</taxon>
        <taxon>Fungi</taxon>
        <taxon>Dikarya</taxon>
        <taxon>Ascomycota</taxon>
        <taxon>Pezizomycotina</taxon>
        <taxon>Sordariomycetes</taxon>
        <taxon>Hypocreomycetidae</taxon>
        <taxon>Microascales</taxon>
        <taxon>Ceratocystidaceae</taxon>
        <taxon>Ceratocystis</taxon>
    </lineage>
</organism>
<dbReference type="PANTHER" id="PTHR34142:SF1">
    <property type="entry name" value="GLYCOSIDE HYDROLASE FAMILY 5 DOMAIN-CONTAINING PROTEIN"/>
    <property type="match status" value="1"/>
</dbReference>
<comment type="similarity">
    <text evidence="2 7">Belongs to the glycosyl hydrolase 5 (cellulase A) family.</text>
</comment>
<dbReference type="SUPFAM" id="SSF57180">
    <property type="entry name" value="Cellulose-binding domain"/>
    <property type="match status" value="1"/>
</dbReference>
<dbReference type="RefSeq" id="XP_070861668.1">
    <property type="nucleotide sequence ID" value="XM_071006718.1"/>
</dbReference>
<name>A0ABR4MQC1_9PEZI</name>
<dbReference type="InterPro" id="IPR017853">
    <property type="entry name" value="GH"/>
</dbReference>
<evidence type="ECO:0000256" key="2">
    <source>
        <dbReference type="ARBA" id="ARBA00005641"/>
    </source>
</evidence>
<dbReference type="GeneID" id="98116663"/>
<dbReference type="InterPro" id="IPR000254">
    <property type="entry name" value="CBD"/>
</dbReference>
<dbReference type="Pfam" id="PF00150">
    <property type="entry name" value="Cellulase"/>
    <property type="match status" value="1"/>
</dbReference>
<reference evidence="11 12" key="1">
    <citation type="submission" date="2020-05" db="EMBL/GenBank/DDBJ databases">
        <title>Ceratocystis lukuohia genome.</title>
        <authorList>
            <person name="Harrington T.C."/>
            <person name="Kim K."/>
            <person name="Mayers C.G."/>
        </authorList>
    </citation>
    <scope>NUCLEOTIDE SEQUENCE [LARGE SCALE GENOMIC DNA]</scope>
    <source>
        <strain evidence="11 12">C4212</strain>
    </source>
</reference>
<comment type="caution">
    <text evidence="11">The sequence shown here is derived from an EMBL/GenBank/DDBJ whole genome shotgun (WGS) entry which is preliminary data.</text>
</comment>
<keyword evidence="6 7" id="KW-0326">Glycosidase</keyword>
<dbReference type="SUPFAM" id="SSF51445">
    <property type="entry name" value="(Trans)glycosidases"/>
    <property type="match status" value="1"/>
</dbReference>
<keyword evidence="4 9" id="KW-0732">Signal</keyword>
<evidence type="ECO:0000313" key="12">
    <source>
        <dbReference type="Proteomes" id="UP001610728"/>
    </source>
</evidence>
<sequence length="496" mass="51556">MKTSTLVASALVGVVSAQNTAYSQCGGKNWTGAKDCISGYTCTVMNDYYSQCITSSGSGSGSGPDVKPASAKASVASVVAAATGVASTDNSCAVETDEPAVASTKPKAASTGGYAPAIKNNVPTAKSSTTPTGFFTSVTSTTTTPASTGYGINGVSSEPLASTPAAYSASATGTSSSSTPTSTPSTGYTSSGKGLKMMGASVSGAEFGAGSLPGVYGKDFTFANTSAIDALLSQGYNTIRLPFLMERLSPSLSGPLDSAYLKNYTEAVDFVTGKGGYAVLDPHNYGRYNGAVVTDYTAFEAFWKNVATVFKSNDKVIFDTNNEYHDTTADNVLKLNQAAIDGIRSAGATTQYIFVEGNSYTGAWTWNTTNTNLAALTDPSDKIIYEMHQYLDSDGSGTSETCVSSEIGAQRVAGATEWLKANKKIGIIGEFAGGTNSQCLEAVTGLLDHLKENSDVWSGALWWGAGPWWGDYLFSFEPPSGKGYLYYNSLLLNYLA</sequence>
<evidence type="ECO:0000259" key="10">
    <source>
        <dbReference type="PROSITE" id="PS51164"/>
    </source>
</evidence>
<evidence type="ECO:0000256" key="6">
    <source>
        <dbReference type="ARBA" id="ARBA00023295"/>
    </source>
</evidence>
<gene>
    <name evidence="11" type="ORF">HOO65_021030</name>
</gene>
<keyword evidence="5 7" id="KW-0378">Hydrolase</keyword>
<evidence type="ECO:0000256" key="1">
    <source>
        <dbReference type="ARBA" id="ARBA00000966"/>
    </source>
</evidence>
<dbReference type="Pfam" id="PF00734">
    <property type="entry name" value="CBM_1"/>
    <property type="match status" value="1"/>
</dbReference>
<feature type="domain" description="CBM1" evidence="10">
    <location>
        <begin position="17"/>
        <end position="53"/>
    </location>
</feature>
<dbReference type="PROSITE" id="PS00562">
    <property type="entry name" value="CBM1_1"/>
    <property type="match status" value="1"/>
</dbReference>
<evidence type="ECO:0000313" key="11">
    <source>
        <dbReference type="EMBL" id="KAL2890488.1"/>
    </source>
</evidence>
<keyword evidence="12" id="KW-1185">Reference proteome</keyword>
<evidence type="ECO:0000256" key="9">
    <source>
        <dbReference type="SAM" id="SignalP"/>
    </source>
</evidence>
<comment type="catalytic activity">
    <reaction evidence="1">
        <text>Endohydrolysis of (1-&gt;4)-beta-D-glucosidic linkages in cellulose, lichenin and cereal beta-D-glucans.</text>
        <dbReference type="EC" id="3.2.1.4"/>
    </reaction>
</comment>
<dbReference type="PROSITE" id="PS51164">
    <property type="entry name" value="CBM1_2"/>
    <property type="match status" value="1"/>
</dbReference>
<feature type="region of interest" description="Disordered" evidence="8">
    <location>
        <begin position="97"/>
        <end position="131"/>
    </location>
</feature>
<dbReference type="PANTHER" id="PTHR34142">
    <property type="entry name" value="ENDO-BETA-1,4-GLUCANASE A"/>
    <property type="match status" value="1"/>
</dbReference>
<protein>
    <recommendedName>
        <fullName evidence="3">cellulase</fullName>
        <ecNumber evidence="3">3.2.1.4</ecNumber>
    </recommendedName>
</protein>
<evidence type="ECO:0000256" key="5">
    <source>
        <dbReference type="ARBA" id="ARBA00022801"/>
    </source>
</evidence>
<evidence type="ECO:0000256" key="3">
    <source>
        <dbReference type="ARBA" id="ARBA00012601"/>
    </source>
</evidence>
<proteinExistence type="inferred from homology"/>
<evidence type="ECO:0000256" key="7">
    <source>
        <dbReference type="RuleBase" id="RU361153"/>
    </source>
</evidence>
<feature type="chain" id="PRO_5046500170" description="cellulase" evidence="9">
    <location>
        <begin position="18"/>
        <end position="496"/>
    </location>
</feature>
<dbReference type="SMART" id="SM00236">
    <property type="entry name" value="fCBD"/>
    <property type="match status" value="1"/>
</dbReference>
<dbReference type="EMBL" id="JABSNW010000002">
    <property type="protein sequence ID" value="KAL2890488.1"/>
    <property type="molecule type" value="Genomic_DNA"/>
</dbReference>
<feature type="signal peptide" evidence="9">
    <location>
        <begin position="1"/>
        <end position="17"/>
    </location>
</feature>
<accession>A0ABR4MQC1</accession>
<dbReference type="InterPro" id="IPR001547">
    <property type="entry name" value="Glyco_hydro_5"/>
</dbReference>
<dbReference type="InterPro" id="IPR035971">
    <property type="entry name" value="CBD_sf"/>
</dbReference>
<dbReference type="EC" id="3.2.1.4" evidence="3"/>
<evidence type="ECO:0000256" key="8">
    <source>
        <dbReference type="SAM" id="MobiDB-lite"/>
    </source>
</evidence>
<dbReference type="Proteomes" id="UP001610728">
    <property type="component" value="Unassembled WGS sequence"/>
</dbReference>